<keyword evidence="3" id="KW-1185">Reference proteome</keyword>
<evidence type="ECO:0000313" key="2">
    <source>
        <dbReference type="EMBL" id="VDK51088.1"/>
    </source>
</evidence>
<proteinExistence type="predicted"/>
<gene>
    <name evidence="2" type="ORF">GPUH_LOCUS5509</name>
</gene>
<reference evidence="4" key="1">
    <citation type="submission" date="2016-06" db="UniProtKB">
        <authorList>
            <consortium name="WormBaseParasite"/>
        </authorList>
    </citation>
    <scope>IDENTIFICATION</scope>
</reference>
<feature type="compositionally biased region" description="Low complexity" evidence="1">
    <location>
        <begin position="211"/>
        <end position="225"/>
    </location>
</feature>
<feature type="compositionally biased region" description="Basic and acidic residues" evidence="1">
    <location>
        <begin position="254"/>
        <end position="278"/>
    </location>
</feature>
<dbReference type="AlphaFoldDB" id="A0A183D9X1"/>
<feature type="region of interest" description="Disordered" evidence="1">
    <location>
        <begin position="1"/>
        <end position="493"/>
    </location>
</feature>
<evidence type="ECO:0000313" key="3">
    <source>
        <dbReference type="Proteomes" id="UP000271098"/>
    </source>
</evidence>
<dbReference type="EMBL" id="UYRT01011803">
    <property type="protein sequence ID" value="VDK51088.1"/>
    <property type="molecule type" value="Genomic_DNA"/>
</dbReference>
<evidence type="ECO:0000256" key="1">
    <source>
        <dbReference type="SAM" id="MobiDB-lite"/>
    </source>
</evidence>
<evidence type="ECO:0000313" key="4">
    <source>
        <dbReference type="WBParaSite" id="GPUH_0000551901-mRNA-1"/>
    </source>
</evidence>
<feature type="compositionally biased region" description="Basic residues" evidence="1">
    <location>
        <begin position="282"/>
        <end position="298"/>
    </location>
</feature>
<name>A0A183D9X1_9BILA</name>
<feature type="compositionally biased region" description="Polar residues" evidence="1">
    <location>
        <begin position="467"/>
        <end position="487"/>
    </location>
</feature>
<reference evidence="2 3" key="2">
    <citation type="submission" date="2018-11" db="EMBL/GenBank/DDBJ databases">
        <authorList>
            <consortium name="Pathogen Informatics"/>
        </authorList>
    </citation>
    <scope>NUCLEOTIDE SEQUENCE [LARGE SCALE GENOMIC DNA]</scope>
</reference>
<organism evidence="4">
    <name type="scientific">Gongylonema pulchrum</name>
    <dbReference type="NCBI Taxonomy" id="637853"/>
    <lineage>
        <taxon>Eukaryota</taxon>
        <taxon>Metazoa</taxon>
        <taxon>Ecdysozoa</taxon>
        <taxon>Nematoda</taxon>
        <taxon>Chromadorea</taxon>
        <taxon>Rhabditida</taxon>
        <taxon>Spirurina</taxon>
        <taxon>Spiruromorpha</taxon>
        <taxon>Spiruroidea</taxon>
        <taxon>Gongylonematidae</taxon>
        <taxon>Gongylonema</taxon>
    </lineage>
</organism>
<dbReference type="WBParaSite" id="GPUH_0000551901-mRNA-1">
    <property type="protein sequence ID" value="GPUH_0000551901-mRNA-1"/>
    <property type="gene ID" value="GPUH_0000551901"/>
</dbReference>
<feature type="compositionally biased region" description="Basic and acidic residues" evidence="1">
    <location>
        <begin position="9"/>
        <end position="47"/>
    </location>
</feature>
<feature type="compositionally biased region" description="Basic residues" evidence="1">
    <location>
        <begin position="167"/>
        <end position="184"/>
    </location>
</feature>
<feature type="compositionally biased region" description="Low complexity" evidence="1">
    <location>
        <begin position="317"/>
        <end position="326"/>
    </location>
</feature>
<feature type="compositionally biased region" description="Polar residues" evidence="1">
    <location>
        <begin position="385"/>
        <end position="437"/>
    </location>
</feature>
<accession>A0A183D9X1</accession>
<feature type="compositionally biased region" description="Polar residues" evidence="1">
    <location>
        <begin position="240"/>
        <end position="250"/>
    </location>
</feature>
<feature type="compositionally biased region" description="Basic and acidic residues" evidence="1">
    <location>
        <begin position="116"/>
        <end position="162"/>
    </location>
</feature>
<feature type="compositionally biased region" description="Basic and acidic residues" evidence="1">
    <location>
        <begin position="67"/>
        <end position="108"/>
    </location>
</feature>
<dbReference type="Proteomes" id="UP000271098">
    <property type="component" value="Unassembled WGS sequence"/>
</dbReference>
<sequence>MPNPNKPVLKGEKGESKNGPKKKVGAEKRSDRSETNEGSRRKHESAARHKRKKEHRELNTKTGLEPAVRDELDKKNRQNIRTKNEDRRQNAIKAGDDQQKDSPKENTKMKLSSKGVADKPEKSKSLPKKEIKTVRFDEVPDSGREKEERREKRKGKGSERSKPKASLQKKKRKKDKSKKRKPTDKKKVVALSPTSTAVSDSDFPGASSNVSTTITGASSSATQTAKPEPNVTLSNKDEGTPTSKTISPNGTAFLEKKERNAKSKAADEDQRPARDQLQPRRTGGRRIMRITAHVQKHGRVLDMASSPNGSFLKDDSTSSSDWDATTNGDILASTTIRPAEKDSDITAPNQTITLGGPVQDDHGISVEMSADVEPCSETELKKQEGSSSPTKRTDTNGTANGNSFPTSAVPKTSNQPDSNNRQAILNPESDNGNNMDSSGEAGKALDEAQVVLAETDEVQPPFPEQPKGQSQSLRTDNASPGNKQSVTARYVLF</sequence>
<protein>
    <submittedName>
        <fullName evidence="4">FCP1 homology domain-containing protein</fullName>
    </submittedName>
</protein>